<organism evidence="6 7">
    <name type="scientific">Mycena rosella</name>
    <name type="common">Pink bonnet</name>
    <name type="synonym">Agaricus rosellus</name>
    <dbReference type="NCBI Taxonomy" id="1033263"/>
    <lineage>
        <taxon>Eukaryota</taxon>
        <taxon>Fungi</taxon>
        <taxon>Dikarya</taxon>
        <taxon>Basidiomycota</taxon>
        <taxon>Agaricomycotina</taxon>
        <taxon>Agaricomycetes</taxon>
        <taxon>Agaricomycetidae</taxon>
        <taxon>Agaricales</taxon>
        <taxon>Marasmiineae</taxon>
        <taxon>Mycenaceae</taxon>
        <taxon>Mycena</taxon>
    </lineage>
</organism>
<feature type="compositionally biased region" description="Basic residues" evidence="3">
    <location>
        <begin position="167"/>
        <end position="176"/>
    </location>
</feature>
<feature type="domain" description="Rad21/Rec8-like protein C-terminal eukaryotic" evidence="4">
    <location>
        <begin position="732"/>
        <end position="756"/>
    </location>
</feature>
<comment type="subcellular location">
    <subcellularLocation>
        <location evidence="1">Nucleus</location>
    </subcellularLocation>
</comment>
<feature type="region of interest" description="Disordered" evidence="3">
    <location>
        <begin position="152"/>
        <end position="187"/>
    </location>
</feature>
<dbReference type="InterPro" id="IPR039781">
    <property type="entry name" value="Rad21/Rec8-like"/>
</dbReference>
<evidence type="ECO:0000256" key="1">
    <source>
        <dbReference type="ARBA" id="ARBA00004123"/>
    </source>
</evidence>
<dbReference type="Proteomes" id="UP001221757">
    <property type="component" value="Unassembled WGS sequence"/>
</dbReference>
<dbReference type="InterPro" id="IPR006910">
    <property type="entry name" value="Rad21_Rec8_N"/>
</dbReference>
<reference evidence="6" key="1">
    <citation type="submission" date="2023-03" db="EMBL/GenBank/DDBJ databases">
        <title>Massive genome expansion in bonnet fungi (Mycena s.s.) driven by repeated elements and novel gene families across ecological guilds.</title>
        <authorList>
            <consortium name="Lawrence Berkeley National Laboratory"/>
            <person name="Harder C.B."/>
            <person name="Miyauchi S."/>
            <person name="Viragh M."/>
            <person name="Kuo A."/>
            <person name="Thoen E."/>
            <person name="Andreopoulos B."/>
            <person name="Lu D."/>
            <person name="Skrede I."/>
            <person name="Drula E."/>
            <person name="Henrissat B."/>
            <person name="Morin E."/>
            <person name="Kohler A."/>
            <person name="Barry K."/>
            <person name="LaButti K."/>
            <person name="Morin E."/>
            <person name="Salamov A."/>
            <person name="Lipzen A."/>
            <person name="Mereny Z."/>
            <person name="Hegedus B."/>
            <person name="Baldrian P."/>
            <person name="Stursova M."/>
            <person name="Weitz H."/>
            <person name="Taylor A."/>
            <person name="Grigoriev I.V."/>
            <person name="Nagy L.G."/>
            <person name="Martin F."/>
            <person name="Kauserud H."/>
        </authorList>
    </citation>
    <scope>NUCLEOTIDE SEQUENCE</scope>
    <source>
        <strain evidence="6">CBHHK067</strain>
    </source>
</reference>
<evidence type="ECO:0000256" key="2">
    <source>
        <dbReference type="ARBA" id="ARBA00023242"/>
    </source>
</evidence>
<feature type="region of interest" description="Disordered" evidence="3">
    <location>
        <begin position="514"/>
        <end position="592"/>
    </location>
</feature>
<feature type="region of interest" description="Disordered" evidence="3">
    <location>
        <begin position="298"/>
        <end position="337"/>
    </location>
</feature>
<dbReference type="GO" id="GO:0003682">
    <property type="term" value="F:chromatin binding"/>
    <property type="evidence" value="ECO:0007669"/>
    <property type="project" value="TreeGrafter"/>
</dbReference>
<keyword evidence="7" id="KW-1185">Reference proteome</keyword>
<protein>
    <submittedName>
        <fullName evidence="6">Rec8 like protein-domain-containing protein</fullName>
    </submittedName>
</protein>
<feature type="domain" description="Rad21/Rec8-like protein N-terminal" evidence="5">
    <location>
        <begin position="1"/>
        <end position="105"/>
    </location>
</feature>
<dbReference type="PANTHER" id="PTHR12585">
    <property type="entry name" value="SCC1 / RAD21 FAMILY MEMBER"/>
    <property type="match status" value="1"/>
</dbReference>
<dbReference type="Pfam" id="PF04824">
    <property type="entry name" value="Rad21_Rec8"/>
    <property type="match status" value="1"/>
</dbReference>
<proteinExistence type="predicted"/>
<feature type="compositionally biased region" description="Basic and acidic residues" evidence="3">
    <location>
        <begin position="521"/>
        <end position="539"/>
    </location>
</feature>
<dbReference type="InterPro" id="IPR006909">
    <property type="entry name" value="Rad21/Rec8_C_eu"/>
</dbReference>
<dbReference type="GO" id="GO:0005634">
    <property type="term" value="C:nucleus"/>
    <property type="evidence" value="ECO:0007669"/>
    <property type="project" value="UniProtKB-SubCell"/>
</dbReference>
<dbReference type="Pfam" id="PF04825">
    <property type="entry name" value="Rad21_Rec8_N"/>
    <property type="match status" value="1"/>
</dbReference>
<evidence type="ECO:0000313" key="6">
    <source>
        <dbReference type="EMBL" id="KAJ7706196.1"/>
    </source>
</evidence>
<evidence type="ECO:0000259" key="4">
    <source>
        <dbReference type="Pfam" id="PF04824"/>
    </source>
</evidence>
<dbReference type="EMBL" id="JARKIE010000007">
    <property type="protein sequence ID" value="KAJ7706196.1"/>
    <property type="molecule type" value="Genomic_DNA"/>
</dbReference>
<feature type="compositionally biased region" description="Gly residues" evidence="3">
    <location>
        <begin position="576"/>
        <end position="588"/>
    </location>
</feature>
<dbReference type="GO" id="GO:1990414">
    <property type="term" value="P:replication-born double-strand break repair via sister chromatid exchange"/>
    <property type="evidence" value="ECO:0007669"/>
    <property type="project" value="TreeGrafter"/>
</dbReference>
<evidence type="ECO:0000313" key="7">
    <source>
        <dbReference type="Proteomes" id="UP001221757"/>
    </source>
</evidence>
<gene>
    <name evidence="6" type="ORF">B0H17DRAFT_615591</name>
</gene>
<keyword evidence="2" id="KW-0539">Nucleus</keyword>
<dbReference type="AlphaFoldDB" id="A0AAD7GVH1"/>
<dbReference type="GO" id="GO:0008278">
    <property type="term" value="C:cohesin complex"/>
    <property type="evidence" value="ECO:0007669"/>
    <property type="project" value="InterPro"/>
</dbReference>
<comment type="caution">
    <text evidence="6">The sequence shown here is derived from an EMBL/GenBank/DDBJ whole genome shotgun (WGS) entry which is preliminary data.</text>
</comment>
<sequence>MFFSPELLAKRDSGFGLLWLAATLGSKSTFKKLPKRSILTADISRLCDLIATPAEPLALRLSSNLMIGVARVYKVKQEIFMTDVTNCVASLKKVVQEMQSVAAMEAQLQMAQPTARPAALNLAKDPKAAYLIDFDALVADWDEYLNIGVPPEREDVESGDEFDPKAKSKKPSRKNKPTQPAASEEPRADIYTLKEHHDHLLSNSFDFSFDANGGGMVPSSSQIGGDFALDDIFLAASDALDLGEGLGDDLAKELGEGWGIFPDNANDMELDMPIGDNPMDIDFGADIAFDSGPATEMVGRSESMLPTTPRKRKAGAGWDKENIPPPTLRRPNALPASALSPATSFSRLLLTQDDQPHLPLADVPVANDQTNRPKKIKKTRLLLDARTELTDDELKAARAQYLQGQGALRREMDQKRFEKDGGKILEDMVWGAPRGVQAESLVEFWQENFKVQVEARTGLLAIHPTDEPPTKRRKIRDLPVIDEVAQDFGNDIREEDFNNIDFNMQDGDFGVGIGDVNDFNDAPREQGSIHRRSSEEPGQGRHVSRPASVFGSNIDIVPQVPPSGSQRSSLFPWDNAGGGSSSAGGGPMGSDHISVDRAEVRMRGSSLSRRESSLIPSQVGSAVDALEFSPGFAKSSQVVGEDYAFDVDNLPNGSAFDSQRSDMNLITLERNSYNFLEYVRMQLQGLPNSVADLSFNAVVPMATSTRHVAAAAFYHCLGEGFIHEFACLLLTSVLVLATKDLLHLKQEEPYGAVCISI</sequence>
<dbReference type="PANTHER" id="PTHR12585:SF72">
    <property type="entry name" value="MEIOTIC RECOMBINATION PROTEIN REC8"/>
    <property type="match status" value="1"/>
</dbReference>
<accession>A0AAD7GVH1</accession>
<evidence type="ECO:0000256" key="3">
    <source>
        <dbReference type="SAM" id="MobiDB-lite"/>
    </source>
</evidence>
<dbReference type="GO" id="GO:0007062">
    <property type="term" value="P:sister chromatid cohesion"/>
    <property type="evidence" value="ECO:0007669"/>
    <property type="project" value="InterPro"/>
</dbReference>
<name>A0AAD7GVH1_MYCRO</name>
<evidence type="ECO:0000259" key="5">
    <source>
        <dbReference type="Pfam" id="PF04825"/>
    </source>
</evidence>